<dbReference type="EMBL" id="KV878904">
    <property type="protein sequence ID" value="OJJ81912.1"/>
    <property type="molecule type" value="Genomic_DNA"/>
</dbReference>
<protein>
    <submittedName>
        <fullName evidence="2">Uncharacterized protein</fullName>
    </submittedName>
</protein>
<dbReference type="RefSeq" id="XP_022398610.1">
    <property type="nucleotide sequence ID" value="XM_022548426.1"/>
</dbReference>
<keyword evidence="3" id="KW-1185">Reference proteome</keyword>
<dbReference type="GeneID" id="34464686"/>
<gene>
    <name evidence="2" type="ORF">ASPGLDRAFT_603017</name>
</gene>
<proteinExistence type="predicted"/>
<evidence type="ECO:0000313" key="3">
    <source>
        <dbReference type="Proteomes" id="UP000184300"/>
    </source>
</evidence>
<evidence type="ECO:0000256" key="1">
    <source>
        <dbReference type="SAM" id="SignalP"/>
    </source>
</evidence>
<reference evidence="3" key="1">
    <citation type="journal article" date="2017" name="Genome Biol.">
        <title>Comparative genomics reveals high biological diversity and specific adaptations in the industrially and medically important fungal genus Aspergillus.</title>
        <authorList>
            <person name="de Vries R.P."/>
            <person name="Riley R."/>
            <person name="Wiebenga A."/>
            <person name="Aguilar-Osorio G."/>
            <person name="Amillis S."/>
            <person name="Uchima C.A."/>
            <person name="Anderluh G."/>
            <person name="Asadollahi M."/>
            <person name="Askin M."/>
            <person name="Barry K."/>
            <person name="Battaglia E."/>
            <person name="Bayram O."/>
            <person name="Benocci T."/>
            <person name="Braus-Stromeyer S.A."/>
            <person name="Caldana C."/>
            <person name="Canovas D."/>
            <person name="Cerqueira G.C."/>
            <person name="Chen F."/>
            <person name="Chen W."/>
            <person name="Choi C."/>
            <person name="Clum A."/>
            <person name="Dos Santos R.A."/>
            <person name="Damasio A.R."/>
            <person name="Diallinas G."/>
            <person name="Emri T."/>
            <person name="Fekete E."/>
            <person name="Flipphi M."/>
            <person name="Freyberg S."/>
            <person name="Gallo A."/>
            <person name="Gournas C."/>
            <person name="Habgood R."/>
            <person name="Hainaut M."/>
            <person name="Harispe M.L."/>
            <person name="Henrissat B."/>
            <person name="Hilden K.S."/>
            <person name="Hope R."/>
            <person name="Hossain A."/>
            <person name="Karabika E."/>
            <person name="Karaffa L."/>
            <person name="Karanyi Z."/>
            <person name="Krasevec N."/>
            <person name="Kuo A."/>
            <person name="Kusch H."/>
            <person name="LaButti K."/>
            <person name="Lagendijk E.L."/>
            <person name="Lapidus A."/>
            <person name="Levasseur A."/>
            <person name="Lindquist E."/>
            <person name="Lipzen A."/>
            <person name="Logrieco A.F."/>
            <person name="MacCabe A."/>
            <person name="Maekelae M.R."/>
            <person name="Malavazi I."/>
            <person name="Melin P."/>
            <person name="Meyer V."/>
            <person name="Mielnichuk N."/>
            <person name="Miskei M."/>
            <person name="Molnar A.P."/>
            <person name="Mule G."/>
            <person name="Ngan C.Y."/>
            <person name="Orejas M."/>
            <person name="Orosz E."/>
            <person name="Ouedraogo J.P."/>
            <person name="Overkamp K.M."/>
            <person name="Park H.-S."/>
            <person name="Perrone G."/>
            <person name="Piumi F."/>
            <person name="Punt P.J."/>
            <person name="Ram A.F."/>
            <person name="Ramon A."/>
            <person name="Rauscher S."/>
            <person name="Record E."/>
            <person name="Riano-Pachon D.M."/>
            <person name="Robert V."/>
            <person name="Roehrig J."/>
            <person name="Ruller R."/>
            <person name="Salamov A."/>
            <person name="Salih N.S."/>
            <person name="Samson R.A."/>
            <person name="Sandor E."/>
            <person name="Sanguinetti M."/>
            <person name="Schuetze T."/>
            <person name="Sepcic K."/>
            <person name="Shelest E."/>
            <person name="Sherlock G."/>
            <person name="Sophianopoulou V."/>
            <person name="Squina F.M."/>
            <person name="Sun H."/>
            <person name="Susca A."/>
            <person name="Todd R.B."/>
            <person name="Tsang A."/>
            <person name="Unkles S.E."/>
            <person name="van de Wiele N."/>
            <person name="van Rossen-Uffink D."/>
            <person name="Oliveira J.V."/>
            <person name="Vesth T.C."/>
            <person name="Visser J."/>
            <person name="Yu J.-H."/>
            <person name="Zhou M."/>
            <person name="Andersen M.R."/>
            <person name="Archer D.B."/>
            <person name="Baker S.E."/>
            <person name="Benoit I."/>
            <person name="Brakhage A.A."/>
            <person name="Braus G.H."/>
            <person name="Fischer R."/>
            <person name="Frisvad J.C."/>
            <person name="Goldman G.H."/>
            <person name="Houbraken J."/>
            <person name="Oakley B."/>
            <person name="Pocsi I."/>
            <person name="Scazzocchio C."/>
            <person name="Seiboth B."/>
            <person name="vanKuyk P.A."/>
            <person name="Wortman J."/>
            <person name="Dyer P.S."/>
            <person name="Grigoriev I.V."/>
        </authorList>
    </citation>
    <scope>NUCLEOTIDE SEQUENCE [LARGE SCALE GENOMIC DNA]</scope>
    <source>
        <strain evidence="3">CBS 516.65</strain>
    </source>
</reference>
<accession>A0A1L9VDL0</accession>
<dbReference type="VEuPathDB" id="FungiDB:ASPGLDRAFT_603017"/>
<feature type="chain" id="PRO_5012838112" evidence="1">
    <location>
        <begin position="18"/>
        <end position="116"/>
    </location>
</feature>
<name>A0A1L9VDL0_ASPGL</name>
<dbReference type="AlphaFoldDB" id="A0A1L9VDL0"/>
<feature type="signal peptide" evidence="1">
    <location>
        <begin position="1"/>
        <end position="17"/>
    </location>
</feature>
<sequence length="116" mass="12539">MGLTLVFWLLPAASVIASATLNVDLAPITNSSILRVPCVDFTSLNFPWMTVFPDDDSYTIYIGPLDAVKKVVPATTAEGKILPIQAPSTNSSWTLNFHDPALSCEVVDEGLQNDIM</sequence>
<organism evidence="2 3">
    <name type="scientific">Aspergillus glaucus CBS 516.65</name>
    <dbReference type="NCBI Taxonomy" id="1160497"/>
    <lineage>
        <taxon>Eukaryota</taxon>
        <taxon>Fungi</taxon>
        <taxon>Dikarya</taxon>
        <taxon>Ascomycota</taxon>
        <taxon>Pezizomycotina</taxon>
        <taxon>Eurotiomycetes</taxon>
        <taxon>Eurotiomycetidae</taxon>
        <taxon>Eurotiales</taxon>
        <taxon>Aspergillaceae</taxon>
        <taxon>Aspergillus</taxon>
        <taxon>Aspergillus subgen. Aspergillus</taxon>
    </lineage>
</organism>
<keyword evidence="1" id="KW-0732">Signal</keyword>
<dbReference type="OrthoDB" id="5322539at2759"/>
<dbReference type="Proteomes" id="UP000184300">
    <property type="component" value="Unassembled WGS sequence"/>
</dbReference>
<evidence type="ECO:0000313" key="2">
    <source>
        <dbReference type="EMBL" id="OJJ81912.1"/>
    </source>
</evidence>
<dbReference type="STRING" id="1160497.A0A1L9VDL0"/>